<dbReference type="Pfam" id="PF21307">
    <property type="entry name" value="Glyco_hydro_95_C"/>
    <property type="match status" value="1"/>
</dbReference>
<dbReference type="InterPro" id="IPR049053">
    <property type="entry name" value="AFCA-like_C"/>
</dbReference>
<keyword evidence="1" id="KW-1133">Transmembrane helix</keyword>
<evidence type="ECO:0000313" key="6">
    <source>
        <dbReference type="Proteomes" id="UP000251993"/>
    </source>
</evidence>
<sequence>MKFLFQKYPFFAFSTFSLSSVFLVNFAVCFSIWLLLCSPIGLPASYAQSPSVTPHLKLWYTQPAQIWEEALPLGNGKTGAMVFGRVNQERFQLNDNTLWSGYPIEGNNPNGPTVLPQVRKAISEGEYDKADALWKKMQGPYCARYLPMGDLYLDFGFRDSSATNYHRELDLNTAVSAVKYTVDGVTYTRETFISHPASVMVVRISANKKNRINVDAKLSSKLKFNVLNIALNQLVLKGKAPKHVAHRASEPQQILYDEDPKGEGTNFEIHLAAQSEGGKVANQNGKLTIYGANTVTFYVVGATSFNGFDKSPGLAGKDPSVEANAILRKALSSTYAQLKAAHIADYQKLFNRVALDLGEDAEALKLPTDERLIRQQNGPSDTQLQTLYYQFGRYLLISSSRNGASGAAGVPANLQGIWNDHIQPPWGSNYTTNINVEMNYWLAENANLPECHLPLLHFIGNLAVNGAKTAKVNYGINEGWITHHGTDIWAKTSAGGGYEWDSRSRGSWSSWLMAGAWLSTHLWEHYQFTGDKTFLRAQGYPLMKSAAQFMLHWLVEDGQGHLITNPSTSPENTIKINGKEYQITMASTMDMAIIRELFNDCIQAAKILETDAPFMAQLEKTKARLYPYQIGQFGQLQEWYKDWDDPNDKHRHISHLFGLHPGHQINPRKTPELAAAAKKTLIQRGDVSTGWSMAWKINWWARLEDGNHAYKILRDGLSYVGPKSASRNGTSLSTQSGGGTYPNLFDAHPPFQIDGNFGGTAGITEMLLQSHTGEISLLPALPDAWPKGTVKGIKARGNFDISIAWEQGKLTQASVLSNLGGVCRLRTKVPVKVVEIPSLPNQSVVFNPLNPEVETLPFSKKTEAVFVDVPLEGSYLIEFQTEKGKRYTIVPQK</sequence>
<dbReference type="InterPro" id="IPR013780">
    <property type="entry name" value="Glyco_hydro_b"/>
</dbReference>
<dbReference type="Gene3D" id="2.60.40.1180">
    <property type="entry name" value="Golgi alpha-mannosidase II"/>
    <property type="match status" value="1"/>
</dbReference>
<accession>A0A344TDF7</accession>
<feature type="domain" description="Glycosyl hydrolase family 95 catalytic" evidence="4">
    <location>
        <begin position="335"/>
        <end position="767"/>
    </location>
</feature>
<evidence type="ECO:0000313" key="5">
    <source>
        <dbReference type="EMBL" id="AXE16678.1"/>
    </source>
</evidence>
<dbReference type="InterPro" id="IPR027414">
    <property type="entry name" value="GH95_N_dom"/>
</dbReference>
<reference evidence="5 6" key="1">
    <citation type="submission" date="2018-07" db="EMBL/GenBank/DDBJ databases">
        <title>Genome sequencing of Runella.</title>
        <authorList>
            <person name="Baek M.-G."/>
            <person name="Yi H."/>
        </authorList>
    </citation>
    <scope>NUCLEOTIDE SEQUENCE [LARGE SCALE GENOMIC DNA]</scope>
    <source>
        <strain evidence="5 6">HYN0085</strain>
    </source>
</reference>
<dbReference type="Gene3D" id="1.50.10.10">
    <property type="match status" value="1"/>
</dbReference>
<feature type="domain" description="Alpha fucosidase A-like C-terminal" evidence="3">
    <location>
        <begin position="769"/>
        <end position="835"/>
    </location>
</feature>
<dbReference type="Proteomes" id="UP000251993">
    <property type="component" value="Chromosome"/>
</dbReference>
<dbReference type="InterPro" id="IPR054363">
    <property type="entry name" value="GH95_cat"/>
</dbReference>
<dbReference type="EMBL" id="CP030850">
    <property type="protein sequence ID" value="AXE16678.1"/>
    <property type="molecule type" value="Genomic_DNA"/>
</dbReference>
<dbReference type="PANTHER" id="PTHR31084">
    <property type="entry name" value="ALPHA-L-FUCOSIDASE 2"/>
    <property type="match status" value="1"/>
</dbReference>
<dbReference type="InterPro" id="IPR016518">
    <property type="entry name" value="Alpha-L-fucosidase"/>
</dbReference>
<dbReference type="OrthoDB" id="9802600at2"/>
<organism evidence="5 6">
    <name type="scientific">Runella rosea</name>
    <dbReference type="NCBI Taxonomy" id="2259595"/>
    <lineage>
        <taxon>Bacteria</taxon>
        <taxon>Pseudomonadati</taxon>
        <taxon>Bacteroidota</taxon>
        <taxon>Cytophagia</taxon>
        <taxon>Cytophagales</taxon>
        <taxon>Spirosomataceae</taxon>
        <taxon>Runella</taxon>
    </lineage>
</organism>
<dbReference type="Pfam" id="PF22124">
    <property type="entry name" value="Glyco_hydro_95_cat"/>
    <property type="match status" value="1"/>
</dbReference>
<dbReference type="SUPFAM" id="SSF48208">
    <property type="entry name" value="Six-hairpin glycosidases"/>
    <property type="match status" value="1"/>
</dbReference>
<keyword evidence="6" id="KW-1185">Reference proteome</keyword>
<dbReference type="PANTHER" id="PTHR31084:SF0">
    <property type="entry name" value="ALPHA-L-FUCOSIDASE 2"/>
    <property type="match status" value="1"/>
</dbReference>
<evidence type="ECO:0000259" key="3">
    <source>
        <dbReference type="Pfam" id="PF21307"/>
    </source>
</evidence>
<dbReference type="Gene3D" id="2.70.98.50">
    <property type="entry name" value="putative glycoside hydrolase family protein from bacillus halodurans"/>
    <property type="match status" value="1"/>
</dbReference>
<proteinExistence type="predicted"/>
<evidence type="ECO:0000256" key="1">
    <source>
        <dbReference type="SAM" id="Phobius"/>
    </source>
</evidence>
<dbReference type="FunFam" id="1.50.10.10:FF:000028">
    <property type="entry name" value="Alpha-L-fucosidase 2"/>
    <property type="match status" value="1"/>
</dbReference>
<keyword evidence="1" id="KW-0472">Membrane</keyword>
<feature type="transmembrane region" description="Helical" evidence="1">
    <location>
        <begin position="12"/>
        <end position="36"/>
    </location>
</feature>
<evidence type="ECO:0000259" key="4">
    <source>
        <dbReference type="Pfam" id="PF22124"/>
    </source>
</evidence>
<feature type="domain" description="Glycosyl hydrolase family 95 N-terminal" evidence="2">
    <location>
        <begin position="58"/>
        <end position="306"/>
    </location>
</feature>
<dbReference type="GO" id="GO:0005975">
    <property type="term" value="P:carbohydrate metabolic process"/>
    <property type="evidence" value="ECO:0007669"/>
    <property type="project" value="InterPro"/>
</dbReference>
<dbReference type="Pfam" id="PF14498">
    <property type="entry name" value="Glyco_hyd_65N_2"/>
    <property type="match status" value="1"/>
</dbReference>
<dbReference type="PIRSF" id="PIRSF007663">
    <property type="entry name" value="UCP007663"/>
    <property type="match status" value="1"/>
</dbReference>
<keyword evidence="5" id="KW-0378">Hydrolase</keyword>
<dbReference type="InterPro" id="IPR008928">
    <property type="entry name" value="6-hairpin_glycosidase_sf"/>
</dbReference>
<dbReference type="AlphaFoldDB" id="A0A344TDF7"/>
<keyword evidence="1" id="KW-0812">Transmembrane</keyword>
<gene>
    <name evidence="5" type="ORF">DR864_02505</name>
</gene>
<dbReference type="RefSeq" id="WP_114065465.1">
    <property type="nucleotide sequence ID" value="NZ_CP030850.1"/>
</dbReference>
<name>A0A344TDF7_9BACT</name>
<dbReference type="InterPro" id="IPR012341">
    <property type="entry name" value="6hp_glycosidase-like_sf"/>
</dbReference>
<dbReference type="KEGG" id="run:DR864_02505"/>
<dbReference type="GO" id="GO:0004560">
    <property type="term" value="F:alpha-L-fucosidase activity"/>
    <property type="evidence" value="ECO:0007669"/>
    <property type="project" value="InterPro"/>
</dbReference>
<evidence type="ECO:0000259" key="2">
    <source>
        <dbReference type="Pfam" id="PF14498"/>
    </source>
</evidence>
<protein>
    <submittedName>
        <fullName evidence="5">Glycoside hydrolase family 95 protein</fullName>
    </submittedName>
</protein>